<comment type="caution">
    <text evidence="1">The sequence shown here is derived from an EMBL/GenBank/DDBJ whole genome shotgun (WGS) entry which is preliminary data.</text>
</comment>
<protein>
    <submittedName>
        <fullName evidence="1">Uncharacterized protein</fullName>
    </submittedName>
</protein>
<dbReference type="EMBL" id="JABSTQ010009560">
    <property type="protein sequence ID" value="KAG0428135.1"/>
    <property type="molecule type" value="Genomic_DNA"/>
</dbReference>
<gene>
    <name evidence="1" type="ORF">HPB47_024845</name>
</gene>
<proteinExistence type="predicted"/>
<accession>A0AC60Q5W6</accession>
<dbReference type="Proteomes" id="UP000805193">
    <property type="component" value="Unassembled WGS sequence"/>
</dbReference>
<keyword evidence="2" id="KW-1185">Reference proteome</keyword>
<evidence type="ECO:0000313" key="2">
    <source>
        <dbReference type="Proteomes" id="UP000805193"/>
    </source>
</evidence>
<evidence type="ECO:0000313" key="1">
    <source>
        <dbReference type="EMBL" id="KAG0428135.1"/>
    </source>
</evidence>
<organism evidence="1 2">
    <name type="scientific">Ixodes persulcatus</name>
    <name type="common">Taiga tick</name>
    <dbReference type="NCBI Taxonomy" id="34615"/>
    <lineage>
        <taxon>Eukaryota</taxon>
        <taxon>Metazoa</taxon>
        <taxon>Ecdysozoa</taxon>
        <taxon>Arthropoda</taxon>
        <taxon>Chelicerata</taxon>
        <taxon>Arachnida</taxon>
        <taxon>Acari</taxon>
        <taxon>Parasitiformes</taxon>
        <taxon>Ixodida</taxon>
        <taxon>Ixodoidea</taxon>
        <taxon>Ixodidae</taxon>
        <taxon>Ixodinae</taxon>
        <taxon>Ixodes</taxon>
    </lineage>
</organism>
<reference evidence="1 2" key="1">
    <citation type="journal article" date="2020" name="Cell">
        <title>Large-Scale Comparative Analyses of Tick Genomes Elucidate Their Genetic Diversity and Vector Capacities.</title>
        <authorList>
            <consortium name="Tick Genome and Microbiome Consortium (TIGMIC)"/>
            <person name="Jia N."/>
            <person name="Wang J."/>
            <person name="Shi W."/>
            <person name="Du L."/>
            <person name="Sun Y."/>
            <person name="Zhan W."/>
            <person name="Jiang J.F."/>
            <person name="Wang Q."/>
            <person name="Zhang B."/>
            <person name="Ji P."/>
            <person name="Bell-Sakyi L."/>
            <person name="Cui X.M."/>
            <person name="Yuan T.T."/>
            <person name="Jiang B.G."/>
            <person name="Yang W.F."/>
            <person name="Lam T.T."/>
            <person name="Chang Q.C."/>
            <person name="Ding S.J."/>
            <person name="Wang X.J."/>
            <person name="Zhu J.G."/>
            <person name="Ruan X.D."/>
            <person name="Zhao L."/>
            <person name="Wei J.T."/>
            <person name="Ye R.Z."/>
            <person name="Que T.C."/>
            <person name="Du C.H."/>
            <person name="Zhou Y.H."/>
            <person name="Cheng J.X."/>
            <person name="Dai P.F."/>
            <person name="Guo W.B."/>
            <person name="Han X.H."/>
            <person name="Huang E.J."/>
            <person name="Li L.F."/>
            <person name="Wei W."/>
            <person name="Gao Y.C."/>
            <person name="Liu J.Z."/>
            <person name="Shao H.Z."/>
            <person name="Wang X."/>
            <person name="Wang C.C."/>
            <person name="Yang T.C."/>
            <person name="Huo Q.B."/>
            <person name="Li W."/>
            <person name="Chen H.Y."/>
            <person name="Chen S.E."/>
            <person name="Zhou L.G."/>
            <person name="Ni X.B."/>
            <person name="Tian J.H."/>
            <person name="Sheng Y."/>
            <person name="Liu T."/>
            <person name="Pan Y.S."/>
            <person name="Xia L.Y."/>
            <person name="Li J."/>
            <person name="Zhao F."/>
            <person name="Cao W.C."/>
        </authorList>
    </citation>
    <scope>NUCLEOTIDE SEQUENCE [LARGE SCALE GENOMIC DNA]</scope>
    <source>
        <strain evidence="1">Iper-2018</strain>
    </source>
</reference>
<feature type="non-terminal residue" evidence="1">
    <location>
        <position position="282"/>
    </location>
</feature>
<sequence>MLSPVAILAVSQQLWWMSLSNATVHGSCSSQKLGRRDDSDTGVRHHSHTSEKTPQCNQLEKRHLAYTGASPDDRRYRMTGTDLLRGARGSKAPQWCSQGGHFGSQAALREATVASAGARRRGLRDYGATCGAPIGRCVSVSTTATPWRCVSVSAPLTRNVQGHSGLTNSVDKLASTYERHEMRLTLLEQRVDSMLKRLLPDEDWSSDTMDYTLQSQKRPIPQDQEDTANTHSKNARVSTTLDLALHKGRYATTWENSHENLTSDHDILHITIQITLRKRRTK</sequence>
<name>A0AC60Q5W6_IXOPE</name>